<evidence type="ECO:0000313" key="1">
    <source>
        <dbReference type="EMBL" id="TBU99826.1"/>
    </source>
</evidence>
<sequence>MSRAHFHQEHASQAAKEALRLYRHKDELGPHWLSWVATELYRMSPPPYAAMVRRELERLQKQP</sequence>
<dbReference type="Proteomes" id="UP000292639">
    <property type="component" value="Unassembled WGS sequence"/>
</dbReference>
<evidence type="ECO:0000313" key="2">
    <source>
        <dbReference type="Proteomes" id="UP000292639"/>
    </source>
</evidence>
<protein>
    <submittedName>
        <fullName evidence="1">Uncharacterized protein</fullName>
    </submittedName>
</protein>
<comment type="caution">
    <text evidence="1">The sequence shown here is derived from an EMBL/GenBank/DDBJ whole genome shotgun (WGS) entry which is preliminary data.</text>
</comment>
<dbReference type="AlphaFoldDB" id="A0A4Q9RDP0"/>
<dbReference type="EMBL" id="QJUP01000001">
    <property type="protein sequence ID" value="TBU99826.1"/>
    <property type="molecule type" value="Genomic_DNA"/>
</dbReference>
<organism evidence="1 2">
    <name type="scientific">Stutzerimonas kirkiae</name>
    <dbReference type="NCBI Taxonomy" id="2211392"/>
    <lineage>
        <taxon>Bacteria</taxon>
        <taxon>Pseudomonadati</taxon>
        <taxon>Pseudomonadota</taxon>
        <taxon>Gammaproteobacteria</taxon>
        <taxon>Pseudomonadales</taxon>
        <taxon>Pseudomonadaceae</taxon>
        <taxon>Stutzerimonas</taxon>
    </lineage>
</organism>
<accession>A0A4Q9RDP0</accession>
<gene>
    <name evidence="1" type="ORF">DNJ96_00560</name>
</gene>
<proteinExistence type="predicted"/>
<dbReference type="RefSeq" id="WP_131183286.1">
    <property type="nucleotide sequence ID" value="NZ_QJUO01000003.1"/>
</dbReference>
<reference evidence="1 2" key="1">
    <citation type="submission" date="2018-06" db="EMBL/GenBank/DDBJ databases">
        <title>Three novel Pseudomonas species isolated from symptomatic oak.</title>
        <authorList>
            <person name="Bueno-Gonzalez V."/>
            <person name="Brady C."/>
        </authorList>
    </citation>
    <scope>NUCLEOTIDE SEQUENCE [LARGE SCALE GENOMIC DNA]</scope>
    <source>
        <strain evidence="1 2">P17C</strain>
    </source>
</reference>
<dbReference type="OrthoDB" id="7018021at2"/>
<name>A0A4Q9RDP0_9GAMM</name>
<keyword evidence="2" id="KW-1185">Reference proteome</keyword>